<dbReference type="GO" id="GO:0005802">
    <property type="term" value="C:trans-Golgi network"/>
    <property type="evidence" value="ECO:0007669"/>
    <property type="project" value="TreeGrafter"/>
</dbReference>
<evidence type="ECO:0000256" key="9">
    <source>
        <dbReference type="ARBA" id="ARBA00048605"/>
    </source>
</evidence>
<feature type="compositionally biased region" description="Polar residues" evidence="15">
    <location>
        <begin position="412"/>
        <end position="425"/>
    </location>
</feature>
<dbReference type="GO" id="GO:0005975">
    <property type="term" value="P:carbohydrate metabolic process"/>
    <property type="evidence" value="ECO:0007669"/>
    <property type="project" value="InterPro"/>
</dbReference>
<feature type="active site" description="Proton donor" evidence="10">
    <location>
        <position position="812"/>
    </location>
</feature>
<organism evidence="17">
    <name type="scientific">Tetraselmis sp. GSL018</name>
    <dbReference type="NCBI Taxonomy" id="582737"/>
    <lineage>
        <taxon>Eukaryota</taxon>
        <taxon>Viridiplantae</taxon>
        <taxon>Chlorophyta</taxon>
        <taxon>core chlorophytes</taxon>
        <taxon>Chlorodendrophyceae</taxon>
        <taxon>Chlorodendrales</taxon>
        <taxon>Chlorodendraceae</taxon>
        <taxon>Tetraselmis</taxon>
    </lineage>
</organism>
<keyword evidence="16" id="KW-0812">Transmembrane</keyword>
<evidence type="ECO:0000256" key="8">
    <source>
        <dbReference type="ARBA" id="ARBA00047669"/>
    </source>
</evidence>
<comment type="catalytic activity">
    <reaction evidence="9">
        <text>N(4)-(alpha-D-Man-(1-&gt;2)-alpha-D-Man-(1-&gt;2)-alpha-D-Man-(1-&gt;3)-[alpha-D-Man-(1-&gt;2)-alpha-D-Man-(1-&gt;3)-[alpha-D-Man-(1-&gt;2)-alpha-D-Man-(1-&gt;6)]-alpha-D-Man-(1-&gt;6)]-beta-D-Man-(1-&gt;4)-beta-D-GlcNAc-(1-&gt;4)-beta-D-GlcNAc)-L-asparaginyl-[protein] (N-glucan mannose isomer 9A1,2,3B1,2,3) + 4 H2O = N(4)-(alpha-D-Man-(1-&gt;3)-[alpha-D-Man-(1-&gt;3)-[alpha-D-Man-(1-&gt;6)]-alpha-D-Man-(1-&gt;6)]-beta-D-Man-(1-&gt;4)-beta-D-GlcNAc-(1-&gt;4)-beta-D-GlcNAc)-L-asparaginyl-[protein] (N-glucan mannose isomer 5A1,2) + 4 beta-D-mannose</text>
        <dbReference type="Rhea" id="RHEA:56008"/>
        <dbReference type="Rhea" id="RHEA-COMP:14356"/>
        <dbReference type="Rhea" id="RHEA-COMP:14367"/>
        <dbReference type="ChEBI" id="CHEBI:15377"/>
        <dbReference type="ChEBI" id="CHEBI:28563"/>
        <dbReference type="ChEBI" id="CHEBI:59087"/>
        <dbReference type="ChEBI" id="CHEBI:139493"/>
        <dbReference type="EC" id="3.2.1.113"/>
    </reaction>
</comment>
<proteinExistence type="inferred from homology"/>
<dbReference type="PANTHER" id="PTHR11742">
    <property type="entry name" value="MANNOSYL-OLIGOSACCHARIDE ALPHA-1,2-MANNOSIDASE-RELATED"/>
    <property type="match status" value="1"/>
</dbReference>
<evidence type="ECO:0000256" key="1">
    <source>
        <dbReference type="ARBA" id="ARBA00001913"/>
    </source>
</evidence>
<evidence type="ECO:0000256" key="11">
    <source>
        <dbReference type="PIRSR" id="PIRSR601382-2"/>
    </source>
</evidence>
<dbReference type="Gene3D" id="1.50.10.10">
    <property type="match status" value="1"/>
</dbReference>
<evidence type="ECO:0000256" key="16">
    <source>
        <dbReference type="SAM" id="Phobius"/>
    </source>
</evidence>
<feature type="active site" evidence="10">
    <location>
        <position position="850"/>
    </location>
</feature>
<dbReference type="EC" id="3.2.1.-" evidence="13"/>
<gene>
    <name evidence="17" type="primary">MAN1</name>
    <name evidence="17" type="ORF">TSPGSL018_20206</name>
</gene>
<dbReference type="InterPro" id="IPR012341">
    <property type="entry name" value="6hp_glycosidase-like_sf"/>
</dbReference>
<feature type="disulfide bond" evidence="12">
    <location>
        <begin position="763"/>
        <end position="798"/>
    </location>
</feature>
<dbReference type="InterPro" id="IPR001382">
    <property type="entry name" value="Glyco_hydro_47"/>
</dbReference>
<keyword evidence="13" id="KW-0326">Glycosidase</keyword>
<evidence type="ECO:0000256" key="4">
    <source>
        <dbReference type="ARBA" id="ARBA00022723"/>
    </source>
</evidence>
<dbReference type="InterPro" id="IPR036026">
    <property type="entry name" value="Seven-hairpin_glycosidases"/>
</dbReference>
<feature type="binding site" evidence="11">
    <location>
        <position position="937"/>
    </location>
    <ligand>
        <name>Ca(2+)</name>
        <dbReference type="ChEBI" id="CHEBI:29108"/>
    </ligand>
</feature>
<feature type="transmembrane region" description="Helical" evidence="16">
    <location>
        <begin position="57"/>
        <end position="78"/>
    </location>
</feature>
<dbReference type="GO" id="GO:0005783">
    <property type="term" value="C:endoplasmic reticulum"/>
    <property type="evidence" value="ECO:0007669"/>
    <property type="project" value="TreeGrafter"/>
</dbReference>
<feature type="compositionally biased region" description="Basic and acidic residues" evidence="15">
    <location>
        <begin position="373"/>
        <end position="389"/>
    </location>
</feature>
<protein>
    <recommendedName>
        <fullName evidence="13">alpha-1,2-Mannosidase</fullName>
        <ecNumber evidence="13">3.2.1.-</ecNumber>
    </recommendedName>
</protein>
<feature type="active site" evidence="10">
    <location>
        <position position="698"/>
    </location>
</feature>
<evidence type="ECO:0000256" key="6">
    <source>
        <dbReference type="ARBA" id="ARBA00022837"/>
    </source>
</evidence>
<comment type="cofactor">
    <cofactor evidence="1 11">
        <name>Ca(2+)</name>
        <dbReference type="ChEBI" id="CHEBI:29108"/>
    </cofactor>
</comment>
<dbReference type="PANTHER" id="PTHR11742:SF55">
    <property type="entry name" value="ENDOPLASMIC RETICULUM MANNOSYL-OLIGOSACCHARIDE 1,2-ALPHA-MANNOSIDASE"/>
    <property type="match status" value="1"/>
</dbReference>
<dbReference type="Pfam" id="PF01532">
    <property type="entry name" value="Glyco_hydro_47"/>
    <property type="match status" value="1"/>
</dbReference>
<comment type="pathway">
    <text evidence="2">Protein modification; protein glycosylation.</text>
</comment>
<name>A0A061QYV6_9CHLO</name>
<accession>A0A061QYV6</accession>
<reference evidence="17" key="1">
    <citation type="submission" date="2014-05" db="EMBL/GenBank/DDBJ databases">
        <title>The transcriptome of the halophilic microalga Tetraselmis sp. GSL018 isolated from the Great Salt Lake, Utah.</title>
        <authorList>
            <person name="Jinkerson R.E."/>
            <person name="D'Adamo S."/>
            <person name="Posewitz M.C."/>
        </authorList>
    </citation>
    <scope>NUCLEOTIDE SEQUENCE</scope>
    <source>
        <strain evidence="17">GSL018</strain>
    </source>
</reference>
<dbReference type="InterPro" id="IPR050749">
    <property type="entry name" value="Glycosyl_Hydrolase_47"/>
</dbReference>
<sequence length="965" mass="106644">MHIRSSFYGSSNKIKLPLQTTATTEEQDNAKYDKLGRVRSFRATCFRMLLLLRHNRGAALTAAGAVAALTLLLVVAMARSSPFLKAGSDESALNQERQLELQEAIQVVKDDVTALKAQLRETDETIAKKKVMRRRQEDAVDIAKKEEQRVVDDGKMKMAALQRKDQRIAEATHKVPRDGSMMSSTIAAAKRIWEENRAAAHKEVQKERKKLEHATSEVEAAQQVKRDLARRVSESQALVKQLVTELEAISQPAGQRLKPGPPAGDLLEEAKAAGPGGTQAALQAGSEGAQADQPEVPEAKDEAADDQQLAAGGEEAEEEANDNAEGLAADRAAQANGTGLGEAGTQATEAKPPAIAEAAGEADFDDDSGSGGEGKRARELVGASPERDAPALGNRSLAASVQRAKGLARVDSSGSDVPGTLSSPNALDAGEAGAKSDAEDRLPPAGSPQHDDSIRCRTSYICEGPSACRQSADKDLACMRSAAERRRRIVESARWAWKGYRENAFGYDELHPVSRQPETWFNLGLTLVDSLDTLWLMNLTEEYAEARDWVVDSMRVDVDMDVNLFETTIRILGGLLTMHNLTGEEVYLERASELGHRLLPAFETSTGIPLSDVNLRQQTARGPKWGSDSSTSEVTTLYLEFSYLSRLTGDSIFEQKASRVLEVFDKTPGRVQGLCPIMINPNNGNFKGNTYTLGARGDSYYEYLLKCWIISGRRQERCLRMFKETMRGVREQLLDKTSEVDGLVYVAELKRGRVEPKMDHLVCFLPGLLVLAHWHGVETSKEGEPSDLELAKSLMHTCYALYRDTPTGLAPEIVHFTKHTADYPKIHLPDVGNGHFEISQRDSHNLLRPETVESLYFLWLSTRDPKYREWAWLIFRAFEMHTRVPTGGYSSIDSVLEVPTSKSDKMESFWMAETLKYLYLIFQDQELLSLDAYVFNTEAHPLPIDVSLGLPSLLGPQKQELFQQL</sequence>
<evidence type="ECO:0000256" key="15">
    <source>
        <dbReference type="SAM" id="MobiDB-lite"/>
    </source>
</evidence>
<dbReference type="SUPFAM" id="SSF48225">
    <property type="entry name" value="Seven-hairpin glycosidases"/>
    <property type="match status" value="1"/>
</dbReference>
<feature type="region of interest" description="Disordered" evidence="15">
    <location>
        <begin position="253"/>
        <end position="453"/>
    </location>
</feature>
<evidence type="ECO:0000256" key="5">
    <source>
        <dbReference type="ARBA" id="ARBA00022801"/>
    </source>
</evidence>
<evidence type="ECO:0000256" key="10">
    <source>
        <dbReference type="PIRSR" id="PIRSR601382-1"/>
    </source>
</evidence>
<dbReference type="GO" id="GO:0005768">
    <property type="term" value="C:endosome"/>
    <property type="evidence" value="ECO:0007669"/>
    <property type="project" value="TreeGrafter"/>
</dbReference>
<dbReference type="EMBL" id="GBEZ01023264">
    <property type="protein sequence ID" value="JAC63614.1"/>
    <property type="molecule type" value="Transcribed_RNA"/>
</dbReference>
<dbReference type="GO" id="GO:0005509">
    <property type="term" value="F:calcium ion binding"/>
    <property type="evidence" value="ECO:0007669"/>
    <property type="project" value="InterPro"/>
</dbReference>
<evidence type="ECO:0000256" key="3">
    <source>
        <dbReference type="ARBA" id="ARBA00007658"/>
    </source>
</evidence>
<feature type="active site" description="Proton donor" evidence="10">
    <location>
        <position position="566"/>
    </location>
</feature>
<keyword evidence="14" id="KW-0175">Coiled coil</keyword>
<dbReference type="GO" id="GO:0004571">
    <property type="term" value="F:mannosyl-oligosaccharide 1,2-alpha-mannosidase activity"/>
    <property type="evidence" value="ECO:0007669"/>
    <property type="project" value="UniProtKB-EC"/>
</dbReference>
<evidence type="ECO:0000256" key="2">
    <source>
        <dbReference type="ARBA" id="ARBA00004922"/>
    </source>
</evidence>
<dbReference type="PRINTS" id="PR00747">
    <property type="entry name" value="GLYHDRLASE47"/>
</dbReference>
<dbReference type="GO" id="GO:0016020">
    <property type="term" value="C:membrane"/>
    <property type="evidence" value="ECO:0007669"/>
    <property type="project" value="InterPro"/>
</dbReference>
<evidence type="ECO:0000256" key="7">
    <source>
        <dbReference type="ARBA" id="ARBA00023157"/>
    </source>
</evidence>
<comment type="catalytic activity">
    <reaction evidence="8">
        <text>N(4)-(alpha-D-Man-(1-&gt;2)-alpha-D-Man-(1-&gt;2)-alpha-D-Man-(1-&gt;3)-[alpha-D-Man-(1-&gt;3)-[alpha-D-Man-(1-&gt;2)-alpha-D-Man-(1-&gt;6)]-alpha-D-Man-(1-&gt;6)]-beta-D-Man-(1-&gt;4)-beta-D-GlcNAc-(1-&gt;4)-beta-D-GlcNAc)-L-asparaginyl-[protein] (N-glucan mannose isomer 8A1,2,3B1,3) + 3 H2O = N(4)-(alpha-D-Man-(1-&gt;3)-[alpha-D-Man-(1-&gt;3)-[alpha-D-Man-(1-&gt;6)]-alpha-D-Man-(1-&gt;6)]-beta-D-Man-(1-&gt;4)-beta-D-GlcNAc-(1-&gt;4)-beta-D-GlcNAc)-L-asparaginyl-[protein] (N-glucan mannose isomer 5A1,2) + 3 beta-D-mannose</text>
        <dbReference type="Rhea" id="RHEA:56028"/>
        <dbReference type="Rhea" id="RHEA-COMP:14358"/>
        <dbReference type="Rhea" id="RHEA-COMP:14367"/>
        <dbReference type="ChEBI" id="CHEBI:15377"/>
        <dbReference type="ChEBI" id="CHEBI:28563"/>
        <dbReference type="ChEBI" id="CHEBI:59087"/>
        <dbReference type="ChEBI" id="CHEBI:60628"/>
        <dbReference type="EC" id="3.2.1.113"/>
    </reaction>
</comment>
<evidence type="ECO:0000313" key="17">
    <source>
        <dbReference type="EMBL" id="JAC63614.1"/>
    </source>
</evidence>
<keyword evidence="16" id="KW-0472">Membrane</keyword>
<keyword evidence="4 11" id="KW-0479">Metal-binding</keyword>
<feature type="coiled-coil region" evidence="14">
    <location>
        <begin position="197"/>
        <end position="231"/>
    </location>
</feature>
<dbReference type="AlphaFoldDB" id="A0A061QYV6"/>
<evidence type="ECO:0000256" key="14">
    <source>
        <dbReference type="SAM" id="Coils"/>
    </source>
</evidence>
<keyword evidence="5 13" id="KW-0378">Hydrolase</keyword>
<evidence type="ECO:0000256" key="12">
    <source>
        <dbReference type="PIRSR" id="PIRSR601382-3"/>
    </source>
</evidence>
<keyword evidence="6 11" id="KW-0106">Calcium</keyword>
<keyword evidence="7 12" id="KW-1015">Disulfide bond</keyword>
<comment type="similarity">
    <text evidence="3 13">Belongs to the glycosyl hydrolase 47 family.</text>
</comment>
<keyword evidence="16" id="KW-1133">Transmembrane helix</keyword>
<evidence type="ECO:0000256" key="13">
    <source>
        <dbReference type="RuleBase" id="RU361193"/>
    </source>
</evidence>